<gene>
    <name evidence="1" type="ORF">SAMN04487966_109114</name>
</gene>
<dbReference type="Proteomes" id="UP000198881">
    <property type="component" value="Unassembled WGS sequence"/>
</dbReference>
<protein>
    <submittedName>
        <fullName evidence="1">Uncharacterized protein</fullName>
    </submittedName>
</protein>
<dbReference type="EMBL" id="FPCG01000009">
    <property type="protein sequence ID" value="SFV24086.1"/>
    <property type="molecule type" value="Genomic_DNA"/>
</dbReference>
<proteinExistence type="predicted"/>
<dbReference type="AlphaFoldDB" id="A0A1I7MQA2"/>
<organism evidence="1 2">
    <name type="scientific">Micrococcus terreus</name>
    <dbReference type="NCBI Taxonomy" id="574650"/>
    <lineage>
        <taxon>Bacteria</taxon>
        <taxon>Bacillati</taxon>
        <taxon>Actinomycetota</taxon>
        <taxon>Actinomycetes</taxon>
        <taxon>Micrococcales</taxon>
        <taxon>Micrococcaceae</taxon>
        <taxon>Micrococcus</taxon>
    </lineage>
</organism>
<evidence type="ECO:0000313" key="2">
    <source>
        <dbReference type="Proteomes" id="UP000198881"/>
    </source>
</evidence>
<evidence type="ECO:0000313" key="1">
    <source>
        <dbReference type="EMBL" id="SFV24086.1"/>
    </source>
</evidence>
<name>A0A1I7MQA2_9MICC</name>
<reference evidence="1 2" key="1">
    <citation type="submission" date="2016-10" db="EMBL/GenBank/DDBJ databases">
        <authorList>
            <person name="de Groot N.N."/>
        </authorList>
    </citation>
    <scope>NUCLEOTIDE SEQUENCE [LARGE SCALE GENOMIC DNA]</scope>
    <source>
        <strain evidence="1 2">CGMCC 1.7054</strain>
    </source>
</reference>
<accession>A0A1I7MQA2</accession>
<keyword evidence="2" id="KW-1185">Reference proteome</keyword>
<sequence>MAAGLALGACSAQGTAEGPTASARAVHWIVVDVTGVPSRAESDLPRADSEDVAALAESWSASYTG</sequence>